<reference evidence="1" key="1">
    <citation type="submission" date="2018-04" db="EMBL/GenBank/DDBJ databases">
        <title>Transcriptome assembly of Sipha flava.</title>
        <authorList>
            <person name="Scully E.D."/>
            <person name="Geib S.M."/>
            <person name="Palmer N.A."/>
            <person name="Koch K."/>
            <person name="Bradshaw J."/>
            <person name="Heng-Moss T."/>
            <person name="Sarath G."/>
        </authorList>
    </citation>
    <scope>NUCLEOTIDE SEQUENCE</scope>
</reference>
<gene>
    <name evidence="1" type="ORF">g.14676</name>
</gene>
<dbReference type="AlphaFoldDB" id="A0A2S2PXU4"/>
<organism evidence="1">
    <name type="scientific">Sipha flava</name>
    <name type="common">yellow sugarcane aphid</name>
    <dbReference type="NCBI Taxonomy" id="143950"/>
    <lineage>
        <taxon>Eukaryota</taxon>
        <taxon>Metazoa</taxon>
        <taxon>Ecdysozoa</taxon>
        <taxon>Arthropoda</taxon>
        <taxon>Hexapoda</taxon>
        <taxon>Insecta</taxon>
        <taxon>Pterygota</taxon>
        <taxon>Neoptera</taxon>
        <taxon>Paraneoptera</taxon>
        <taxon>Hemiptera</taxon>
        <taxon>Sternorrhyncha</taxon>
        <taxon>Aphidomorpha</taxon>
        <taxon>Aphidoidea</taxon>
        <taxon>Aphididae</taxon>
        <taxon>Sipha</taxon>
    </lineage>
</organism>
<accession>A0A2S2PXU4</accession>
<name>A0A2S2PXU4_9HEMI</name>
<protein>
    <submittedName>
        <fullName evidence="1">Uncharacterized protein</fullName>
    </submittedName>
</protein>
<dbReference type="EMBL" id="GGMS01001010">
    <property type="protein sequence ID" value="MBY70213.1"/>
    <property type="molecule type" value="Transcribed_RNA"/>
</dbReference>
<evidence type="ECO:0000313" key="1">
    <source>
        <dbReference type="EMBL" id="MBY70213.1"/>
    </source>
</evidence>
<proteinExistence type="predicted"/>
<sequence length="114" mass="13534">MGFEIMRKENCKQIFIFKVYRCDKRHARSVYSSFSCHRTFDRFIFPLRDLNAVFEKFTFVSRIFPGFASFTTGFRKKVQHVSRIEYYCFALKFQITTTPLAAENISLDQGVTAW</sequence>